<dbReference type="PRINTS" id="PR00344">
    <property type="entry name" value="BCTRLSENSOR"/>
</dbReference>
<evidence type="ECO:0000256" key="3">
    <source>
        <dbReference type="ARBA" id="ARBA00012438"/>
    </source>
</evidence>
<dbReference type="Pfam" id="PF00989">
    <property type="entry name" value="PAS"/>
    <property type="match status" value="1"/>
</dbReference>
<dbReference type="RefSeq" id="WP_208352587.1">
    <property type="nucleotide sequence ID" value="NZ_JAALHA020000016.1"/>
</dbReference>
<reference evidence="14" key="1">
    <citation type="journal article" date="2021" name="Science">
        <title>Hunting the eagle killer: A cyanobacterial neurotoxin causes vacuolar myelinopathy.</title>
        <authorList>
            <person name="Breinlinger S."/>
            <person name="Phillips T.J."/>
            <person name="Haram B.N."/>
            <person name="Mares J."/>
            <person name="Martinez Yerena J.A."/>
            <person name="Hrouzek P."/>
            <person name="Sobotka R."/>
            <person name="Henderson W.M."/>
            <person name="Schmieder P."/>
            <person name="Williams S.M."/>
            <person name="Lauderdale J.D."/>
            <person name="Wilde H.D."/>
            <person name="Gerrin W."/>
            <person name="Kust A."/>
            <person name="Washington J.W."/>
            <person name="Wagner C."/>
            <person name="Geier B."/>
            <person name="Liebeke M."/>
            <person name="Enke H."/>
            <person name="Niedermeyer T.H.J."/>
            <person name="Wilde S.B."/>
        </authorList>
    </citation>
    <scope>NUCLEOTIDE SEQUENCE [LARGE SCALE GENOMIC DNA]</scope>
    <source>
        <strain evidence="14">Thurmond2011</strain>
    </source>
</reference>
<dbReference type="SMART" id="SM00388">
    <property type="entry name" value="HisKA"/>
    <property type="match status" value="1"/>
</dbReference>
<dbReference type="Gene3D" id="3.30.565.10">
    <property type="entry name" value="Histidine kinase-like ATPase, C-terminal domain"/>
    <property type="match status" value="1"/>
</dbReference>
<feature type="domain" description="PAC" evidence="12">
    <location>
        <begin position="146"/>
        <end position="198"/>
    </location>
</feature>
<dbReference type="CDD" id="cd00130">
    <property type="entry name" value="PAS"/>
    <property type="match status" value="1"/>
</dbReference>
<evidence type="ECO:0000256" key="7">
    <source>
        <dbReference type="ARBA" id="ARBA00023012"/>
    </source>
</evidence>
<evidence type="ECO:0000256" key="8">
    <source>
        <dbReference type="ARBA" id="ARBA00074306"/>
    </source>
</evidence>
<feature type="domain" description="PAS" evidence="11">
    <location>
        <begin position="73"/>
        <end position="143"/>
    </location>
</feature>
<evidence type="ECO:0000313" key="13">
    <source>
        <dbReference type="EMBL" id="MDR9898181.1"/>
    </source>
</evidence>
<dbReference type="PROSITE" id="PS50109">
    <property type="entry name" value="HIS_KIN"/>
    <property type="match status" value="1"/>
</dbReference>
<keyword evidence="5" id="KW-0808">Transferase</keyword>
<dbReference type="AlphaFoldDB" id="A0AAP5IAZ1"/>
<dbReference type="Proteomes" id="UP000667802">
    <property type="component" value="Unassembled WGS sequence"/>
</dbReference>
<dbReference type="SUPFAM" id="SSF47384">
    <property type="entry name" value="Homodimeric domain of signal transducing histidine kinase"/>
    <property type="match status" value="1"/>
</dbReference>
<dbReference type="PROSITE" id="PS50112">
    <property type="entry name" value="PAS"/>
    <property type="match status" value="1"/>
</dbReference>
<dbReference type="PROSITE" id="PS50113">
    <property type="entry name" value="PAC"/>
    <property type="match status" value="1"/>
</dbReference>
<evidence type="ECO:0000259" key="12">
    <source>
        <dbReference type="PROSITE" id="PS50113"/>
    </source>
</evidence>
<dbReference type="InterPro" id="IPR000700">
    <property type="entry name" value="PAS-assoc_C"/>
</dbReference>
<dbReference type="EMBL" id="JAALHA020000016">
    <property type="protein sequence ID" value="MDR9898181.1"/>
    <property type="molecule type" value="Genomic_DNA"/>
</dbReference>
<dbReference type="Pfam" id="PF00512">
    <property type="entry name" value="HisKA"/>
    <property type="match status" value="1"/>
</dbReference>
<evidence type="ECO:0000256" key="1">
    <source>
        <dbReference type="ARBA" id="ARBA00000085"/>
    </source>
</evidence>
<comment type="caution">
    <text evidence="13">The sequence shown here is derived from an EMBL/GenBank/DDBJ whole genome shotgun (WGS) entry which is preliminary data.</text>
</comment>
<dbReference type="InterPro" id="IPR035965">
    <property type="entry name" value="PAS-like_dom_sf"/>
</dbReference>
<evidence type="ECO:0000256" key="6">
    <source>
        <dbReference type="ARBA" id="ARBA00022777"/>
    </source>
</evidence>
<feature type="domain" description="Histidine kinase" evidence="10">
    <location>
        <begin position="219"/>
        <end position="438"/>
    </location>
</feature>
<dbReference type="CDD" id="cd00082">
    <property type="entry name" value="HisKA"/>
    <property type="match status" value="1"/>
</dbReference>
<keyword evidence="7" id="KW-0902">Two-component regulatory system</keyword>
<dbReference type="InterPro" id="IPR004358">
    <property type="entry name" value="Sig_transdc_His_kin-like_C"/>
</dbReference>
<accession>A0AAP5IAZ1</accession>
<evidence type="ECO:0000259" key="10">
    <source>
        <dbReference type="PROSITE" id="PS50109"/>
    </source>
</evidence>
<dbReference type="Gene3D" id="3.30.450.20">
    <property type="entry name" value="PAS domain"/>
    <property type="match status" value="1"/>
</dbReference>
<proteinExistence type="inferred from homology"/>
<keyword evidence="13" id="KW-0547">Nucleotide-binding</keyword>
<dbReference type="SMART" id="SM00091">
    <property type="entry name" value="PAS"/>
    <property type="match status" value="1"/>
</dbReference>
<dbReference type="SUPFAM" id="SSF55785">
    <property type="entry name" value="PYP-like sensor domain (PAS domain)"/>
    <property type="match status" value="1"/>
</dbReference>
<evidence type="ECO:0000259" key="11">
    <source>
        <dbReference type="PROSITE" id="PS50112"/>
    </source>
</evidence>
<dbReference type="FunFam" id="3.30.565.10:FF:000010">
    <property type="entry name" value="Sensor histidine kinase RcsC"/>
    <property type="match status" value="1"/>
</dbReference>
<evidence type="ECO:0000313" key="14">
    <source>
        <dbReference type="Proteomes" id="UP000667802"/>
    </source>
</evidence>
<dbReference type="InterPro" id="IPR003594">
    <property type="entry name" value="HATPase_dom"/>
</dbReference>
<evidence type="ECO:0000256" key="4">
    <source>
        <dbReference type="ARBA" id="ARBA00022553"/>
    </source>
</evidence>
<dbReference type="InterPro" id="IPR036097">
    <property type="entry name" value="HisK_dim/P_sf"/>
</dbReference>
<dbReference type="InterPro" id="IPR036890">
    <property type="entry name" value="HATPase_C_sf"/>
</dbReference>
<dbReference type="CDD" id="cd16922">
    <property type="entry name" value="HATPase_EvgS-ArcB-TorS-like"/>
    <property type="match status" value="1"/>
</dbReference>
<sequence length="444" mass="50807">MNLDKFAQQIDQVRQRTETLDQHVSESSLARQDLLAQALDRLKVALEELHSAEEELLVQNEELANAQKLIEQERQRYQELFDFAPDGYLVTDCDGKILEANRAAVNLLKVSKKMLTGKLVINFILNEDRRAFRTQLLQLRKMGQIQEWEVRLQPRQDEQFCCSINVATVYDHEDNPLGLRWLLRDITARKQAEEQLGSIQLQNLQLQEATRIKSQFMSVMSHELRTPMNAILGFSQLLLRRYYHLFPPELRTMVEKIINSGKHLLALIEDILDFSALEAGKVDLQLQEFNLVDLVTTTTQQLHFLAEQKNLTLAVHTEIENPLIVNDSDRVRQILVNLLSNAIKFTDGGGILIELQELNQDRLTLTVRDTGIGIPEAELKNIFQGFWQLNQSTTRKYGGTGLGLAIVDKLLRLMNGTITVESKQDQGSTFRVVLPRQVKKSASE</sequence>
<dbReference type="PANTHER" id="PTHR43047">
    <property type="entry name" value="TWO-COMPONENT HISTIDINE PROTEIN KINASE"/>
    <property type="match status" value="1"/>
</dbReference>
<protein>
    <recommendedName>
        <fullName evidence="8">Circadian input-output histidine kinase CikA</fullName>
        <ecNumber evidence="3">2.7.13.3</ecNumber>
    </recommendedName>
</protein>
<dbReference type="GO" id="GO:0005524">
    <property type="term" value="F:ATP binding"/>
    <property type="evidence" value="ECO:0007669"/>
    <property type="project" value="UniProtKB-KW"/>
</dbReference>
<evidence type="ECO:0000256" key="2">
    <source>
        <dbReference type="ARBA" id="ARBA00006402"/>
    </source>
</evidence>
<name>A0AAP5IAZ1_9CYAN</name>
<evidence type="ECO:0000256" key="5">
    <source>
        <dbReference type="ARBA" id="ARBA00022679"/>
    </source>
</evidence>
<dbReference type="Gene3D" id="1.10.287.130">
    <property type="match status" value="1"/>
</dbReference>
<dbReference type="SMART" id="SM00387">
    <property type="entry name" value="HATPase_c"/>
    <property type="match status" value="1"/>
</dbReference>
<comment type="similarity">
    <text evidence="2">In the N-terminal section; belongs to the phytochrome family.</text>
</comment>
<comment type="catalytic activity">
    <reaction evidence="1">
        <text>ATP + protein L-histidine = ADP + protein N-phospho-L-histidine.</text>
        <dbReference type="EC" id="2.7.13.3"/>
    </reaction>
</comment>
<dbReference type="Pfam" id="PF02518">
    <property type="entry name" value="HATPase_c"/>
    <property type="match status" value="1"/>
</dbReference>
<dbReference type="InterPro" id="IPR003661">
    <property type="entry name" value="HisK_dim/P_dom"/>
</dbReference>
<keyword evidence="13" id="KW-0067">ATP-binding</keyword>
<keyword evidence="9" id="KW-0175">Coiled coil</keyword>
<keyword evidence="4" id="KW-0597">Phosphoprotein</keyword>
<dbReference type="GO" id="GO:0000155">
    <property type="term" value="F:phosphorelay sensor kinase activity"/>
    <property type="evidence" value="ECO:0007669"/>
    <property type="project" value="InterPro"/>
</dbReference>
<dbReference type="EC" id="2.7.13.3" evidence="3"/>
<gene>
    <name evidence="13" type="ORF">G7B40_026990</name>
</gene>
<dbReference type="InterPro" id="IPR000014">
    <property type="entry name" value="PAS"/>
</dbReference>
<dbReference type="GO" id="GO:0006355">
    <property type="term" value="P:regulation of DNA-templated transcription"/>
    <property type="evidence" value="ECO:0007669"/>
    <property type="project" value="InterPro"/>
</dbReference>
<dbReference type="SUPFAM" id="SSF55874">
    <property type="entry name" value="ATPase domain of HSP90 chaperone/DNA topoisomerase II/histidine kinase"/>
    <property type="match status" value="1"/>
</dbReference>
<feature type="coiled-coil region" evidence="9">
    <location>
        <begin position="35"/>
        <end position="80"/>
    </location>
</feature>
<dbReference type="PANTHER" id="PTHR43047:SF64">
    <property type="entry name" value="HISTIDINE KINASE CONTAINING CHEY-HOMOLOGOUS RECEIVER DOMAIN AND PAS DOMAIN-RELATED"/>
    <property type="match status" value="1"/>
</dbReference>
<organism evidence="13 14">
    <name type="scientific">Aetokthonos hydrillicola Thurmond2011</name>
    <dbReference type="NCBI Taxonomy" id="2712845"/>
    <lineage>
        <taxon>Bacteria</taxon>
        <taxon>Bacillati</taxon>
        <taxon>Cyanobacteriota</taxon>
        <taxon>Cyanophyceae</taxon>
        <taxon>Nostocales</taxon>
        <taxon>Hapalosiphonaceae</taxon>
        <taxon>Aetokthonos</taxon>
    </lineage>
</organism>
<dbReference type="NCBIfam" id="TIGR00229">
    <property type="entry name" value="sensory_box"/>
    <property type="match status" value="1"/>
</dbReference>
<dbReference type="InterPro" id="IPR013767">
    <property type="entry name" value="PAS_fold"/>
</dbReference>
<keyword evidence="6" id="KW-0418">Kinase</keyword>
<keyword evidence="14" id="KW-1185">Reference proteome</keyword>
<dbReference type="InterPro" id="IPR005467">
    <property type="entry name" value="His_kinase_dom"/>
</dbReference>
<evidence type="ECO:0000256" key="9">
    <source>
        <dbReference type="SAM" id="Coils"/>
    </source>
</evidence>